<protein>
    <submittedName>
        <fullName evidence="1">Uncharacterized protein</fullName>
    </submittedName>
</protein>
<evidence type="ECO:0000313" key="2">
    <source>
        <dbReference type="Proteomes" id="UP000594015"/>
    </source>
</evidence>
<dbReference type="AlphaFoldDB" id="A0AAE7NSU3"/>
<dbReference type="KEGG" id="barh:WN72_35730"/>
<evidence type="ECO:0000313" key="1">
    <source>
        <dbReference type="EMBL" id="QOZ71067.1"/>
    </source>
</evidence>
<dbReference type="Proteomes" id="UP000594015">
    <property type="component" value="Chromosome"/>
</dbReference>
<organism evidence="1 2">
    <name type="scientific">Bradyrhizobium arachidis</name>
    <dbReference type="NCBI Taxonomy" id="858423"/>
    <lineage>
        <taxon>Bacteria</taxon>
        <taxon>Pseudomonadati</taxon>
        <taxon>Pseudomonadota</taxon>
        <taxon>Alphaproteobacteria</taxon>
        <taxon>Hyphomicrobiales</taxon>
        <taxon>Nitrobacteraceae</taxon>
        <taxon>Bradyrhizobium</taxon>
    </lineage>
</organism>
<name>A0AAE7NSU3_9BRAD</name>
<sequence>MFEIYFNRKRDFLVLSKGSPIPALDPSIKWRKSKKRVSRVSDEIRLAVERQGYYVRRLRDAKVRTNSV</sequence>
<reference evidence="1 2" key="1">
    <citation type="submission" date="2018-06" db="EMBL/GenBank/DDBJ databases">
        <title>Comparative genomics of Bradyrhizobium nodulating Arachidis hypogaea.</title>
        <authorList>
            <person name="Li Y."/>
        </authorList>
    </citation>
    <scope>NUCLEOTIDE SEQUENCE [LARGE SCALE GENOMIC DNA]</scope>
    <source>
        <strain evidence="1 2">CCBAU 051107</strain>
    </source>
</reference>
<dbReference type="EMBL" id="CP030050">
    <property type="protein sequence ID" value="QOZ71067.1"/>
    <property type="molecule type" value="Genomic_DNA"/>
</dbReference>
<gene>
    <name evidence="1" type="ORF">WN72_35730</name>
</gene>
<accession>A0AAE7NSU3</accession>
<proteinExistence type="predicted"/>